<sequence>MFAAGHLTIYKNTYDNNRRFMKSFKGRVLYKEAFTTDKIFVFDEDCNGHDNVHSIFREDGARIYEKDLSMNPSVFSAKFIRAFYDVSKHDFVNETYKKARYYWNNGNVLRIEWNGSKLVQTEFAYIHLQMRKMRVKVSVQDACFEILPDRFVEQELPKNRSELHLLTIGWPYLYWIDKYKKRVTRKWKKIVRKTI</sequence>
<reference evidence="1 2" key="2">
    <citation type="submission" date="2020-07" db="EMBL/GenBank/DDBJ databases">
        <title>Bacterial metabolism rescues the inhibition of intestinal drug absorption by food and drug additives.</title>
        <authorList>
            <person name="Zou L."/>
            <person name="Spanogiannopoulos P."/>
            <person name="Chien H.-C."/>
            <person name="Pieper L.M."/>
            <person name="Cai W."/>
            <person name="Khuri N."/>
            <person name="Pottel J."/>
            <person name="Vora B."/>
            <person name="Ni Z."/>
            <person name="Tsakalozou E."/>
            <person name="Zhang W."/>
            <person name="Shoichet B.K."/>
            <person name="Giacomini K.M."/>
            <person name="Turnbaugh P.J."/>
        </authorList>
    </citation>
    <scope>NUCLEOTIDE SEQUENCE [LARGE SCALE GENOMIC DNA]</scope>
    <source>
        <strain evidence="1 2">F22</strain>
    </source>
</reference>
<proteinExistence type="predicted"/>
<gene>
    <name evidence="1" type="ORF">HUU93_14130</name>
</gene>
<evidence type="ECO:0000313" key="2">
    <source>
        <dbReference type="Proteomes" id="UP000554488"/>
    </source>
</evidence>
<accession>A0A849Y375</accession>
<dbReference type="EMBL" id="JABWDC010000078">
    <property type="protein sequence ID" value="NUN87713.1"/>
    <property type="molecule type" value="Genomic_DNA"/>
</dbReference>
<organism evidence="1 2">
    <name type="scientific">Coprococcus comes</name>
    <dbReference type="NCBI Taxonomy" id="410072"/>
    <lineage>
        <taxon>Bacteria</taxon>
        <taxon>Bacillati</taxon>
        <taxon>Bacillota</taxon>
        <taxon>Clostridia</taxon>
        <taxon>Lachnospirales</taxon>
        <taxon>Lachnospiraceae</taxon>
        <taxon>Coprococcus</taxon>
    </lineage>
</organism>
<reference evidence="1 2" key="1">
    <citation type="submission" date="2020-04" db="EMBL/GenBank/DDBJ databases">
        <authorList>
            <person name="Pieper L."/>
        </authorList>
    </citation>
    <scope>NUCLEOTIDE SEQUENCE [LARGE SCALE GENOMIC DNA]</scope>
    <source>
        <strain evidence="1 2">F22</strain>
    </source>
</reference>
<name>A0A849Y375_9FIRM</name>
<protein>
    <submittedName>
        <fullName evidence="1">Uncharacterized protein</fullName>
    </submittedName>
</protein>
<dbReference type="AlphaFoldDB" id="A0A849Y375"/>
<comment type="caution">
    <text evidence="1">The sequence shown here is derived from an EMBL/GenBank/DDBJ whole genome shotgun (WGS) entry which is preliminary data.</text>
</comment>
<dbReference type="Proteomes" id="UP000554488">
    <property type="component" value="Unassembled WGS sequence"/>
</dbReference>
<evidence type="ECO:0000313" key="1">
    <source>
        <dbReference type="EMBL" id="NUN87713.1"/>
    </source>
</evidence>
<dbReference type="Pfam" id="PF20330">
    <property type="entry name" value="DUF6625"/>
    <property type="match status" value="1"/>
</dbReference>
<dbReference type="InterPro" id="IPR046733">
    <property type="entry name" value="DUF6625"/>
</dbReference>